<dbReference type="Proteomes" id="UP000295416">
    <property type="component" value="Unassembled WGS sequence"/>
</dbReference>
<evidence type="ECO:0000256" key="2">
    <source>
        <dbReference type="PROSITE-ProRule" id="PRU00335"/>
    </source>
</evidence>
<comment type="caution">
    <text evidence="4">The sequence shown here is derived from an EMBL/GenBank/DDBJ whole genome shotgun (WGS) entry which is preliminary data.</text>
</comment>
<feature type="DNA-binding region" description="H-T-H motif" evidence="2">
    <location>
        <begin position="31"/>
        <end position="50"/>
    </location>
</feature>
<dbReference type="PANTHER" id="PTHR43479:SF11">
    <property type="entry name" value="ACREF_ENVCD OPERON REPRESSOR-RELATED"/>
    <property type="match status" value="1"/>
</dbReference>
<gene>
    <name evidence="4" type="ORF">EV207_10120</name>
</gene>
<keyword evidence="1 2" id="KW-0238">DNA-binding</keyword>
<dbReference type="EMBL" id="SLXK01000001">
    <property type="protein sequence ID" value="TCP32048.1"/>
    <property type="molecule type" value="Genomic_DNA"/>
</dbReference>
<dbReference type="PROSITE" id="PS50977">
    <property type="entry name" value="HTH_TETR_2"/>
    <property type="match status" value="1"/>
</dbReference>
<dbReference type="PANTHER" id="PTHR43479">
    <property type="entry name" value="ACREF/ENVCD OPERON REPRESSOR-RELATED"/>
    <property type="match status" value="1"/>
</dbReference>
<dbReference type="Pfam" id="PF00440">
    <property type="entry name" value="TetR_N"/>
    <property type="match status" value="1"/>
</dbReference>
<dbReference type="GO" id="GO:0003677">
    <property type="term" value="F:DNA binding"/>
    <property type="evidence" value="ECO:0007669"/>
    <property type="project" value="UniProtKB-UniRule"/>
</dbReference>
<proteinExistence type="predicted"/>
<evidence type="ECO:0000259" key="3">
    <source>
        <dbReference type="PROSITE" id="PS50977"/>
    </source>
</evidence>
<dbReference type="PRINTS" id="PR00455">
    <property type="entry name" value="HTHTETR"/>
</dbReference>
<dbReference type="InterPro" id="IPR001647">
    <property type="entry name" value="HTH_TetR"/>
</dbReference>
<protein>
    <submittedName>
        <fullName evidence="4">TetR family transcriptional regulator</fullName>
    </submittedName>
</protein>
<dbReference type="OrthoDB" id="9789566at2"/>
<dbReference type="InterPro" id="IPR050624">
    <property type="entry name" value="HTH-type_Tx_Regulator"/>
</dbReference>
<organism evidence="4 5">
    <name type="scientific">Scopulibacillus darangshiensis</name>
    <dbReference type="NCBI Taxonomy" id="442528"/>
    <lineage>
        <taxon>Bacteria</taxon>
        <taxon>Bacillati</taxon>
        <taxon>Bacillota</taxon>
        <taxon>Bacilli</taxon>
        <taxon>Bacillales</taxon>
        <taxon>Sporolactobacillaceae</taxon>
        <taxon>Scopulibacillus</taxon>
    </lineage>
</organism>
<dbReference type="RefSeq" id="WP_132742570.1">
    <property type="nucleotide sequence ID" value="NZ_SLXK01000001.1"/>
</dbReference>
<accession>A0A4R2PCC0</accession>
<feature type="domain" description="HTH tetR-type" evidence="3">
    <location>
        <begin position="8"/>
        <end position="68"/>
    </location>
</feature>
<name>A0A4R2PCC0_9BACL</name>
<dbReference type="SUPFAM" id="SSF46689">
    <property type="entry name" value="Homeodomain-like"/>
    <property type="match status" value="1"/>
</dbReference>
<dbReference type="Gene3D" id="1.10.357.10">
    <property type="entry name" value="Tetracycline Repressor, domain 2"/>
    <property type="match status" value="1"/>
</dbReference>
<dbReference type="AlphaFoldDB" id="A0A4R2PCC0"/>
<dbReference type="PROSITE" id="PS01081">
    <property type="entry name" value="HTH_TETR_1"/>
    <property type="match status" value="1"/>
</dbReference>
<evidence type="ECO:0000313" key="4">
    <source>
        <dbReference type="EMBL" id="TCP32048.1"/>
    </source>
</evidence>
<dbReference type="NCBIfam" id="NF037937">
    <property type="entry name" value="septum_RefZ"/>
    <property type="match status" value="1"/>
</dbReference>
<sequence length="222" mass="26170">MVQKSKGQQTKEEVITSAVKLFNMNGYSGTSIRAIAKEAGVNIALVSYYFGGKSGLLEHLMSTFLEGYIQTLEEAFQETDLEKEKISGRLMKIADRLIAYQQDCFYLSRFVHREMTLDTVLVRELMATYLMKEKYLLEKIFLEAAKRRQIRKIPVDLLVMQYRDMIIMPFLQPQYIRKVFFLQPNDGYFRRSYLKFIEHWVGQILKSHDHYRVNVLPHARAY</sequence>
<keyword evidence="5" id="KW-1185">Reference proteome</keyword>
<evidence type="ECO:0000313" key="5">
    <source>
        <dbReference type="Proteomes" id="UP000295416"/>
    </source>
</evidence>
<dbReference type="InterPro" id="IPR009057">
    <property type="entry name" value="Homeodomain-like_sf"/>
</dbReference>
<dbReference type="InterPro" id="IPR023772">
    <property type="entry name" value="DNA-bd_HTH_TetR-type_CS"/>
</dbReference>
<reference evidence="4 5" key="1">
    <citation type="submission" date="2019-03" db="EMBL/GenBank/DDBJ databases">
        <title>Genomic Encyclopedia of Type Strains, Phase IV (KMG-IV): sequencing the most valuable type-strain genomes for metagenomic binning, comparative biology and taxonomic classification.</title>
        <authorList>
            <person name="Goeker M."/>
        </authorList>
    </citation>
    <scope>NUCLEOTIDE SEQUENCE [LARGE SCALE GENOMIC DNA]</scope>
    <source>
        <strain evidence="4 5">DSM 19377</strain>
    </source>
</reference>
<evidence type="ECO:0000256" key="1">
    <source>
        <dbReference type="ARBA" id="ARBA00023125"/>
    </source>
</evidence>